<organism evidence="3 4">
    <name type="scientific">Bailinhaonella thermotolerans</name>
    <dbReference type="NCBI Taxonomy" id="1070861"/>
    <lineage>
        <taxon>Bacteria</taxon>
        <taxon>Bacillati</taxon>
        <taxon>Actinomycetota</taxon>
        <taxon>Actinomycetes</taxon>
        <taxon>Streptosporangiales</taxon>
        <taxon>Streptosporangiaceae</taxon>
        <taxon>Bailinhaonella</taxon>
    </lineage>
</organism>
<sequence>MTARRAEVRTSVSTWRQPRPAPASPERTRLIGELAGRILALGGERLRVGVDGPTAAGKTSFGHELAEHVAGAGRPVLRATLDDFKRPWRDRHLYDRESAEGYYRNAFDYEAVRALLLEPCGPGGSGRAALCAIDPLTQADHSAVVTTAEPDAVLIVDGVFAFRPEINEYWDFRVRLEVSPDTTLRRGAGRDRDWAGAEAEALHRDRYLPADRLYAAEVDPRGLADVVIDNTFFDRPRILPITPEPGPRGRTRSSG</sequence>
<evidence type="ECO:0000259" key="2">
    <source>
        <dbReference type="Pfam" id="PF00485"/>
    </source>
</evidence>
<keyword evidence="3" id="KW-0808">Transferase</keyword>
<dbReference type="OrthoDB" id="572586at2"/>
<dbReference type="Pfam" id="PF00485">
    <property type="entry name" value="PRK"/>
    <property type="match status" value="1"/>
</dbReference>
<name>A0A3A4B7Z0_9ACTN</name>
<protein>
    <submittedName>
        <fullName evidence="3">Uridine kinase</fullName>
    </submittedName>
</protein>
<dbReference type="Gene3D" id="3.40.50.300">
    <property type="entry name" value="P-loop containing nucleotide triphosphate hydrolases"/>
    <property type="match status" value="1"/>
</dbReference>
<proteinExistence type="predicted"/>
<keyword evidence="4" id="KW-1185">Reference proteome</keyword>
<dbReference type="SUPFAM" id="SSF52540">
    <property type="entry name" value="P-loop containing nucleoside triphosphate hydrolases"/>
    <property type="match status" value="1"/>
</dbReference>
<dbReference type="EMBL" id="QZEY01000003">
    <property type="protein sequence ID" value="RJL33604.1"/>
    <property type="molecule type" value="Genomic_DNA"/>
</dbReference>
<evidence type="ECO:0000313" key="4">
    <source>
        <dbReference type="Proteomes" id="UP000265768"/>
    </source>
</evidence>
<gene>
    <name evidence="3" type="ORF">D5H75_10480</name>
</gene>
<feature type="domain" description="Phosphoribulokinase/uridine kinase" evidence="2">
    <location>
        <begin position="48"/>
        <end position="203"/>
    </location>
</feature>
<dbReference type="AlphaFoldDB" id="A0A3A4B7Z0"/>
<feature type="region of interest" description="Disordered" evidence="1">
    <location>
        <begin position="1"/>
        <end position="26"/>
    </location>
</feature>
<keyword evidence="3" id="KW-0418">Kinase</keyword>
<comment type="caution">
    <text evidence="3">The sequence shown here is derived from an EMBL/GenBank/DDBJ whole genome shotgun (WGS) entry which is preliminary data.</text>
</comment>
<dbReference type="GO" id="GO:0005524">
    <property type="term" value="F:ATP binding"/>
    <property type="evidence" value="ECO:0007669"/>
    <property type="project" value="InterPro"/>
</dbReference>
<dbReference type="InterPro" id="IPR027417">
    <property type="entry name" value="P-loop_NTPase"/>
</dbReference>
<dbReference type="InterPro" id="IPR006083">
    <property type="entry name" value="PRK/URK"/>
</dbReference>
<dbReference type="Proteomes" id="UP000265768">
    <property type="component" value="Unassembled WGS sequence"/>
</dbReference>
<evidence type="ECO:0000256" key="1">
    <source>
        <dbReference type="SAM" id="MobiDB-lite"/>
    </source>
</evidence>
<accession>A0A3A4B7Z0</accession>
<evidence type="ECO:0000313" key="3">
    <source>
        <dbReference type="EMBL" id="RJL33604.1"/>
    </source>
</evidence>
<reference evidence="3 4" key="1">
    <citation type="submission" date="2018-09" db="EMBL/GenBank/DDBJ databases">
        <title>YIM 75507 draft genome.</title>
        <authorList>
            <person name="Tang S."/>
            <person name="Feng Y."/>
        </authorList>
    </citation>
    <scope>NUCLEOTIDE SEQUENCE [LARGE SCALE GENOMIC DNA]</scope>
    <source>
        <strain evidence="3 4">YIM 75507</strain>
    </source>
</reference>
<dbReference type="RefSeq" id="WP_119926562.1">
    <property type="nucleotide sequence ID" value="NZ_QZEY01000003.1"/>
</dbReference>
<dbReference type="GO" id="GO:0016301">
    <property type="term" value="F:kinase activity"/>
    <property type="evidence" value="ECO:0007669"/>
    <property type="project" value="UniProtKB-KW"/>
</dbReference>